<protein>
    <recommendedName>
        <fullName evidence="4">Lanthionine synthetase</fullName>
    </recommendedName>
</protein>
<dbReference type="KEGG" id="pgs:CPT03_02260"/>
<evidence type="ECO:0000313" key="2">
    <source>
        <dbReference type="EMBL" id="ATP55369.1"/>
    </source>
</evidence>
<dbReference type="Proteomes" id="UP000223749">
    <property type="component" value="Chromosome"/>
</dbReference>
<dbReference type="RefSeq" id="WP_099437322.1">
    <property type="nucleotide sequence ID" value="NZ_CP024091.1"/>
</dbReference>
<dbReference type="AlphaFoldDB" id="A0A2D1U1A2"/>
<dbReference type="InterPro" id="IPR007822">
    <property type="entry name" value="LANC-like"/>
</dbReference>
<dbReference type="Gene3D" id="1.50.10.20">
    <property type="match status" value="1"/>
</dbReference>
<dbReference type="EMBL" id="CP024091">
    <property type="protein sequence ID" value="ATP55369.1"/>
    <property type="molecule type" value="Genomic_DNA"/>
</dbReference>
<dbReference type="GO" id="GO:0005886">
    <property type="term" value="C:plasma membrane"/>
    <property type="evidence" value="ECO:0007669"/>
    <property type="project" value="TreeGrafter"/>
</dbReference>
<keyword evidence="1" id="KW-0862">Zinc</keyword>
<evidence type="ECO:0000313" key="3">
    <source>
        <dbReference type="Proteomes" id="UP000223749"/>
    </source>
</evidence>
<feature type="binding site" evidence="1">
    <location>
        <position position="315"/>
    </location>
    <ligand>
        <name>Zn(2+)</name>
        <dbReference type="ChEBI" id="CHEBI:29105"/>
    </ligand>
</feature>
<sequence>MKNIDNKREMITDSIHHIYKVITNSLKYINKDSGALLNSSGCCLFLYHYYKCFGDEEAKKLLNEALKIVLEGEMKYSYDKPSSVSFCSGIIGTGWITMYLNKEGVTDFDDEMSDLDDIAVNFFNQSLNKGNYDFLHGAGGALFYMASKKMNEKVITYIKEMVNSLLNVAVNENEVFFWEAFDFETEKKQNRVLNLGLSHGTPALLVIFSKIYTLSEDFAYLKETIENCANTIIRAKNVKVKESMYSYSTNIDTKTEECTRLGWCYGDLGVGISLWQAGVSINNSLFVNHAVEIFESASLRTNVKEAQVKDGALCHGAAGLAYIFHKYYLETKSDKLLIASDYWVDVAMDLIKPSSKLLTGKTRWHSVNGYLDSFSLLEGISGVGLSFLSRISSERSEWDNCLLM</sequence>
<keyword evidence="1" id="KW-0479">Metal-binding</keyword>
<dbReference type="OrthoDB" id="6313827at2"/>
<evidence type="ECO:0008006" key="4">
    <source>
        <dbReference type="Google" id="ProtNLM"/>
    </source>
</evidence>
<dbReference type="PRINTS" id="PR01955">
    <property type="entry name" value="LANCFRANKIA"/>
</dbReference>
<dbReference type="SUPFAM" id="SSF158745">
    <property type="entry name" value="LanC-like"/>
    <property type="match status" value="1"/>
</dbReference>
<feature type="binding site" evidence="1">
    <location>
        <position position="314"/>
    </location>
    <ligand>
        <name>Zn(2+)</name>
        <dbReference type="ChEBI" id="CHEBI:29105"/>
    </ligand>
</feature>
<evidence type="ECO:0000256" key="1">
    <source>
        <dbReference type="PIRSR" id="PIRSR607822-1"/>
    </source>
</evidence>
<proteinExistence type="predicted"/>
<name>A0A2D1U1A2_9SPHI</name>
<dbReference type="PRINTS" id="PR01950">
    <property type="entry name" value="LANCSUPER"/>
</dbReference>
<feature type="binding site" evidence="1">
    <location>
        <position position="264"/>
    </location>
    <ligand>
        <name>Zn(2+)</name>
        <dbReference type="ChEBI" id="CHEBI:29105"/>
    </ligand>
</feature>
<gene>
    <name evidence="2" type="ORF">CPT03_02260</name>
</gene>
<dbReference type="GO" id="GO:0046872">
    <property type="term" value="F:metal ion binding"/>
    <property type="evidence" value="ECO:0007669"/>
    <property type="project" value="UniProtKB-KW"/>
</dbReference>
<dbReference type="Pfam" id="PF05147">
    <property type="entry name" value="LANC_like"/>
    <property type="match status" value="1"/>
</dbReference>
<reference evidence="2 3" key="1">
    <citation type="submission" date="2017-10" db="EMBL/GenBank/DDBJ databases">
        <title>Whole genome of Pedobacter ginsengisoli T01R-27 isolated from tomato rhizosphere.</title>
        <authorList>
            <person name="Weon H.-Y."/>
            <person name="Lee S.A."/>
            <person name="Sang M.K."/>
            <person name="Song J."/>
        </authorList>
    </citation>
    <scope>NUCLEOTIDE SEQUENCE [LARGE SCALE GENOMIC DNA]</scope>
    <source>
        <strain evidence="2 3">T01R-27</strain>
    </source>
</reference>
<keyword evidence="3" id="KW-1185">Reference proteome</keyword>
<dbReference type="SMART" id="SM01260">
    <property type="entry name" value="LANC_like"/>
    <property type="match status" value="1"/>
</dbReference>
<dbReference type="PANTHER" id="PTHR12736:SF7">
    <property type="entry name" value="LANC-LIKE PROTEIN 3"/>
    <property type="match status" value="1"/>
</dbReference>
<organism evidence="2 3">
    <name type="scientific">Pedobacter ginsengisoli</name>
    <dbReference type="NCBI Taxonomy" id="363852"/>
    <lineage>
        <taxon>Bacteria</taxon>
        <taxon>Pseudomonadati</taxon>
        <taxon>Bacteroidota</taxon>
        <taxon>Sphingobacteriia</taxon>
        <taxon>Sphingobacteriales</taxon>
        <taxon>Sphingobacteriaceae</taxon>
        <taxon>Pedobacter</taxon>
    </lineage>
</organism>
<accession>A0A2D1U1A2</accession>
<dbReference type="PANTHER" id="PTHR12736">
    <property type="entry name" value="LANC-LIKE PROTEIN"/>
    <property type="match status" value="1"/>
</dbReference>
<dbReference type="GO" id="GO:0031179">
    <property type="term" value="P:peptide modification"/>
    <property type="evidence" value="ECO:0007669"/>
    <property type="project" value="InterPro"/>
</dbReference>